<reference evidence="2" key="1">
    <citation type="submission" date="2022-09" db="EMBL/GenBank/DDBJ databases">
        <title>Fusarium specimens isolated from Avocado Roots.</title>
        <authorList>
            <person name="Stajich J."/>
            <person name="Roper C."/>
            <person name="Heimlech-Rivalta G."/>
        </authorList>
    </citation>
    <scope>NUCLEOTIDE SEQUENCE</scope>
    <source>
        <strain evidence="2">CF00136</strain>
    </source>
</reference>
<sequence>MSAMLDLLGMQKIHRIIFIVMVLCFSSFVIISLSNLDAFNDSLSYHESQVNEDRRLALVMPATSPSPNLCKTIITALALNFPSPVLINWGVDYHDITHWKTGKNLPKIPGFVKYLDNVLHRDADPSEKLQETDIVVIIDGYDTWFQLPPEVLLNRYHDINEKANQRLRKQWSGKGPMPMRQTIVVASEKHCYPNNLQEFGVDAHCFDLPDSPMRKDLYGPETDKNYTNFHENRSKWINGGFYMGPAGDLRRFFRRALFQMEAGLGEGLHLRSEQGMLGQVIGEQELWRKWKREHHMPDDDLMGFMERDFEYHVGFDYGQVTSLPTMGSGISEQDDFYDGAFVRLGDQAILEQHAEVRGISPSRLRGLPDDIKTARNPLAYVDQAANWSDMPLYADFFTDHVTPQLVEVQACHVVGSAVVASSIT</sequence>
<accession>A0A9W8RRW8</accession>
<keyword evidence="1" id="KW-0812">Transmembrane</keyword>
<dbReference type="CDD" id="cd22997">
    <property type="entry name" value="GT_LH"/>
    <property type="match status" value="1"/>
</dbReference>
<dbReference type="PANTHER" id="PTHR36587:SF2">
    <property type="entry name" value="EXPRESSION SITE-ASSOCIATED GENE 3 (ESAG3)-LIKE PROTEIN"/>
    <property type="match status" value="1"/>
</dbReference>
<dbReference type="PANTHER" id="PTHR36587">
    <property type="entry name" value="EXPRESSION SITE-ASSOCIATED GENE 3 (ESAG3)-LIKE PROTEIN"/>
    <property type="match status" value="1"/>
</dbReference>
<keyword evidence="1" id="KW-1133">Transmembrane helix</keyword>
<keyword evidence="3" id="KW-1185">Reference proteome</keyword>
<dbReference type="EMBL" id="JAOQAZ010000029">
    <property type="protein sequence ID" value="KAJ4250927.1"/>
    <property type="molecule type" value="Genomic_DNA"/>
</dbReference>
<dbReference type="Proteomes" id="UP001152049">
    <property type="component" value="Unassembled WGS sequence"/>
</dbReference>
<keyword evidence="1" id="KW-0472">Membrane</keyword>
<gene>
    <name evidence="2" type="ORF">NW762_011577</name>
</gene>
<dbReference type="OrthoDB" id="422736at2759"/>
<proteinExistence type="predicted"/>
<name>A0A9W8RRW8_9HYPO</name>
<organism evidence="2 3">
    <name type="scientific">Fusarium torreyae</name>
    <dbReference type="NCBI Taxonomy" id="1237075"/>
    <lineage>
        <taxon>Eukaryota</taxon>
        <taxon>Fungi</taxon>
        <taxon>Dikarya</taxon>
        <taxon>Ascomycota</taxon>
        <taxon>Pezizomycotina</taxon>
        <taxon>Sordariomycetes</taxon>
        <taxon>Hypocreomycetidae</taxon>
        <taxon>Hypocreales</taxon>
        <taxon>Nectriaceae</taxon>
        <taxon>Fusarium</taxon>
    </lineage>
</organism>
<dbReference type="AlphaFoldDB" id="A0A9W8RRW8"/>
<comment type="caution">
    <text evidence="2">The sequence shown here is derived from an EMBL/GenBank/DDBJ whole genome shotgun (WGS) entry which is preliminary data.</text>
</comment>
<evidence type="ECO:0000313" key="3">
    <source>
        <dbReference type="Proteomes" id="UP001152049"/>
    </source>
</evidence>
<feature type="transmembrane region" description="Helical" evidence="1">
    <location>
        <begin position="12"/>
        <end position="33"/>
    </location>
</feature>
<evidence type="ECO:0000313" key="2">
    <source>
        <dbReference type="EMBL" id="KAJ4250927.1"/>
    </source>
</evidence>
<evidence type="ECO:0000256" key="1">
    <source>
        <dbReference type="SAM" id="Phobius"/>
    </source>
</evidence>
<protein>
    <submittedName>
        <fullName evidence="2">Uncharacterized protein</fullName>
    </submittedName>
</protein>